<feature type="domain" description="PIN" evidence="1">
    <location>
        <begin position="31"/>
        <end position="170"/>
    </location>
</feature>
<dbReference type="InterPro" id="IPR029060">
    <property type="entry name" value="PIN-like_dom_sf"/>
</dbReference>
<dbReference type="OrthoDB" id="2017974at2759"/>
<dbReference type="GO" id="GO:0004540">
    <property type="term" value="F:RNA nuclease activity"/>
    <property type="evidence" value="ECO:0007669"/>
    <property type="project" value="UniProtKB-ARBA"/>
</dbReference>
<dbReference type="Gene3D" id="3.40.50.1010">
    <property type="entry name" value="5'-nuclease"/>
    <property type="match status" value="1"/>
</dbReference>
<sequence>MDGLTDATLRRIDQVVNQDVEMQHSTVEEVFNLIVDTNILLHQLDALQQFVVDIEHHLPFTLQIIVPGIVISELDRQKTRDDKVAWAARLASTWLLEKVKERRFVKGQTHEETCKASGKWNVKDIGSSKEGGSEFNDDLILDCCQYFASYPHGGVVRHVALCSGDKNLCVKVESVGGEFLYLTLSPTSGWTSRAIATALFAGVPMVHLGDFDGETSKAQRRAHRTNPESANKPVTLANADAMEVDEEPIRPSHPLDVLHLEVVEHFSQLLLEVVSRVGGPEVSWHGKPQSGRVSQHAPSWAKIGFAEWTPRESVLYLSRNGGLQSSRAQLDKLENFLMYPDKQGGRKGQDWTRSDWEGCVLTLEDIGRRWEDEELRESSEVLMRFVRGTFLLRMRPTGM</sequence>
<dbReference type="Proteomes" id="UP000759537">
    <property type="component" value="Unassembled WGS sequence"/>
</dbReference>
<dbReference type="PANTHER" id="PTHR16161">
    <property type="entry name" value="TRANSCRIPTIONAL PROTEIN SWT1"/>
    <property type="match status" value="1"/>
</dbReference>
<dbReference type="Pfam" id="PF13638">
    <property type="entry name" value="PIN_4"/>
    <property type="match status" value="1"/>
</dbReference>
<reference evidence="2" key="2">
    <citation type="journal article" date="2020" name="Nat. Commun.">
        <title>Large-scale genome sequencing of mycorrhizal fungi provides insights into the early evolution of symbiotic traits.</title>
        <authorList>
            <person name="Miyauchi S."/>
            <person name="Kiss E."/>
            <person name="Kuo A."/>
            <person name="Drula E."/>
            <person name="Kohler A."/>
            <person name="Sanchez-Garcia M."/>
            <person name="Morin E."/>
            <person name="Andreopoulos B."/>
            <person name="Barry K.W."/>
            <person name="Bonito G."/>
            <person name="Buee M."/>
            <person name="Carver A."/>
            <person name="Chen C."/>
            <person name="Cichocki N."/>
            <person name="Clum A."/>
            <person name="Culley D."/>
            <person name="Crous P.W."/>
            <person name="Fauchery L."/>
            <person name="Girlanda M."/>
            <person name="Hayes R.D."/>
            <person name="Keri Z."/>
            <person name="LaButti K."/>
            <person name="Lipzen A."/>
            <person name="Lombard V."/>
            <person name="Magnuson J."/>
            <person name="Maillard F."/>
            <person name="Murat C."/>
            <person name="Nolan M."/>
            <person name="Ohm R.A."/>
            <person name="Pangilinan J."/>
            <person name="Pereira M.F."/>
            <person name="Perotto S."/>
            <person name="Peter M."/>
            <person name="Pfister S."/>
            <person name="Riley R."/>
            <person name="Sitrit Y."/>
            <person name="Stielow J.B."/>
            <person name="Szollosi G."/>
            <person name="Zifcakova L."/>
            <person name="Stursova M."/>
            <person name="Spatafora J.W."/>
            <person name="Tedersoo L."/>
            <person name="Vaario L.M."/>
            <person name="Yamada A."/>
            <person name="Yan M."/>
            <person name="Wang P."/>
            <person name="Xu J."/>
            <person name="Bruns T."/>
            <person name="Baldrian P."/>
            <person name="Vilgalys R."/>
            <person name="Dunand C."/>
            <person name="Henrissat B."/>
            <person name="Grigoriev I.V."/>
            <person name="Hibbett D."/>
            <person name="Nagy L.G."/>
            <person name="Martin F.M."/>
        </authorList>
    </citation>
    <scope>NUCLEOTIDE SEQUENCE</scope>
    <source>
        <strain evidence="2">Prilba</strain>
    </source>
</reference>
<evidence type="ECO:0000313" key="3">
    <source>
        <dbReference type="Proteomes" id="UP000759537"/>
    </source>
</evidence>
<dbReference type="SMART" id="SM00670">
    <property type="entry name" value="PINc"/>
    <property type="match status" value="1"/>
</dbReference>
<comment type="caution">
    <text evidence="2">The sequence shown here is derived from an EMBL/GenBank/DDBJ whole genome shotgun (WGS) entry which is preliminary data.</text>
</comment>
<dbReference type="SUPFAM" id="SSF88723">
    <property type="entry name" value="PIN domain-like"/>
    <property type="match status" value="1"/>
</dbReference>
<dbReference type="PANTHER" id="PTHR16161:SF0">
    <property type="entry name" value="TRANSCRIPTIONAL PROTEIN SWT1"/>
    <property type="match status" value="1"/>
</dbReference>
<dbReference type="AlphaFoldDB" id="A0A9P5TCL4"/>
<evidence type="ECO:0000259" key="1">
    <source>
        <dbReference type="SMART" id="SM00670"/>
    </source>
</evidence>
<dbReference type="EMBL" id="WHVB01000003">
    <property type="protein sequence ID" value="KAF8484891.1"/>
    <property type="molecule type" value="Genomic_DNA"/>
</dbReference>
<proteinExistence type="predicted"/>
<evidence type="ECO:0000313" key="2">
    <source>
        <dbReference type="EMBL" id="KAF8484891.1"/>
    </source>
</evidence>
<dbReference type="GO" id="GO:0005634">
    <property type="term" value="C:nucleus"/>
    <property type="evidence" value="ECO:0007669"/>
    <property type="project" value="TreeGrafter"/>
</dbReference>
<dbReference type="InterPro" id="IPR052626">
    <property type="entry name" value="SWT1_Regulator"/>
</dbReference>
<reference evidence="2" key="1">
    <citation type="submission" date="2019-10" db="EMBL/GenBank/DDBJ databases">
        <authorList>
            <consortium name="DOE Joint Genome Institute"/>
            <person name="Kuo A."/>
            <person name="Miyauchi S."/>
            <person name="Kiss E."/>
            <person name="Drula E."/>
            <person name="Kohler A."/>
            <person name="Sanchez-Garcia M."/>
            <person name="Andreopoulos B."/>
            <person name="Barry K.W."/>
            <person name="Bonito G."/>
            <person name="Buee M."/>
            <person name="Carver A."/>
            <person name="Chen C."/>
            <person name="Cichocki N."/>
            <person name="Clum A."/>
            <person name="Culley D."/>
            <person name="Crous P.W."/>
            <person name="Fauchery L."/>
            <person name="Girlanda M."/>
            <person name="Hayes R."/>
            <person name="Keri Z."/>
            <person name="LaButti K."/>
            <person name="Lipzen A."/>
            <person name="Lombard V."/>
            <person name="Magnuson J."/>
            <person name="Maillard F."/>
            <person name="Morin E."/>
            <person name="Murat C."/>
            <person name="Nolan M."/>
            <person name="Ohm R."/>
            <person name="Pangilinan J."/>
            <person name="Pereira M."/>
            <person name="Perotto S."/>
            <person name="Peter M."/>
            <person name="Riley R."/>
            <person name="Sitrit Y."/>
            <person name="Stielow B."/>
            <person name="Szollosi G."/>
            <person name="Zifcakova L."/>
            <person name="Stursova M."/>
            <person name="Spatafora J.W."/>
            <person name="Tedersoo L."/>
            <person name="Vaario L.-M."/>
            <person name="Yamada A."/>
            <person name="Yan M."/>
            <person name="Wang P."/>
            <person name="Xu J."/>
            <person name="Bruns T."/>
            <person name="Baldrian P."/>
            <person name="Vilgalys R."/>
            <person name="Henrissat B."/>
            <person name="Grigoriev I.V."/>
            <person name="Hibbett D."/>
            <person name="Nagy L.G."/>
            <person name="Martin F.M."/>
        </authorList>
    </citation>
    <scope>NUCLEOTIDE SEQUENCE</scope>
    <source>
        <strain evidence="2">Prilba</strain>
    </source>
</reference>
<gene>
    <name evidence="2" type="ORF">DFH94DRAFT_850833</name>
</gene>
<keyword evidence="3" id="KW-1185">Reference proteome</keyword>
<protein>
    <submittedName>
        <fullName evidence="2">PIN domain-containing protein</fullName>
    </submittedName>
</protein>
<accession>A0A9P5TCL4</accession>
<dbReference type="InterPro" id="IPR002716">
    <property type="entry name" value="PIN_dom"/>
</dbReference>
<dbReference type="CDD" id="cd18727">
    <property type="entry name" value="PIN_Swt1-like"/>
    <property type="match status" value="1"/>
</dbReference>
<name>A0A9P5TCL4_9AGAM</name>
<organism evidence="2 3">
    <name type="scientific">Russula ochroleuca</name>
    <dbReference type="NCBI Taxonomy" id="152965"/>
    <lineage>
        <taxon>Eukaryota</taxon>
        <taxon>Fungi</taxon>
        <taxon>Dikarya</taxon>
        <taxon>Basidiomycota</taxon>
        <taxon>Agaricomycotina</taxon>
        <taxon>Agaricomycetes</taxon>
        <taxon>Russulales</taxon>
        <taxon>Russulaceae</taxon>
        <taxon>Russula</taxon>
    </lineage>
</organism>